<dbReference type="InterPro" id="IPR032675">
    <property type="entry name" value="LRR_dom_sf"/>
</dbReference>
<dbReference type="EMBL" id="BPVZ01000044">
    <property type="protein sequence ID" value="GKV15691.1"/>
    <property type="molecule type" value="Genomic_DNA"/>
</dbReference>
<dbReference type="Pfam" id="PF08387">
    <property type="entry name" value="FBD"/>
    <property type="match status" value="1"/>
</dbReference>
<feature type="domain" description="F-box" evidence="1">
    <location>
        <begin position="10"/>
        <end position="57"/>
    </location>
</feature>
<dbReference type="PROSITE" id="PS50181">
    <property type="entry name" value="FBOX"/>
    <property type="match status" value="1"/>
</dbReference>
<evidence type="ECO:0000313" key="3">
    <source>
        <dbReference type="Proteomes" id="UP001054252"/>
    </source>
</evidence>
<dbReference type="SUPFAM" id="SSF81383">
    <property type="entry name" value="F-box domain"/>
    <property type="match status" value="1"/>
</dbReference>
<dbReference type="CDD" id="cd22160">
    <property type="entry name" value="F-box_AtFBL13-like"/>
    <property type="match status" value="1"/>
</dbReference>
<accession>A0AAV5JTC8</accession>
<protein>
    <recommendedName>
        <fullName evidence="1">F-box domain-containing protein</fullName>
    </recommendedName>
</protein>
<dbReference type="InterPro" id="IPR006566">
    <property type="entry name" value="FBD"/>
</dbReference>
<dbReference type="InterPro" id="IPR055411">
    <property type="entry name" value="LRR_FXL15/At3g58940/PEG3-like"/>
</dbReference>
<keyword evidence="3" id="KW-1185">Reference proteome</keyword>
<evidence type="ECO:0000259" key="1">
    <source>
        <dbReference type="PROSITE" id="PS50181"/>
    </source>
</evidence>
<dbReference type="Pfam" id="PF24758">
    <property type="entry name" value="LRR_At5g56370"/>
    <property type="match status" value="1"/>
</dbReference>
<reference evidence="2 3" key="1">
    <citation type="journal article" date="2021" name="Commun. Biol.">
        <title>The genome of Shorea leprosula (Dipterocarpaceae) highlights the ecological relevance of drought in aseasonal tropical rainforests.</title>
        <authorList>
            <person name="Ng K.K.S."/>
            <person name="Kobayashi M.J."/>
            <person name="Fawcett J.A."/>
            <person name="Hatakeyama M."/>
            <person name="Paape T."/>
            <person name="Ng C.H."/>
            <person name="Ang C.C."/>
            <person name="Tnah L.H."/>
            <person name="Lee C.T."/>
            <person name="Nishiyama T."/>
            <person name="Sese J."/>
            <person name="O'Brien M.J."/>
            <person name="Copetti D."/>
            <person name="Mohd Noor M.I."/>
            <person name="Ong R.C."/>
            <person name="Putra M."/>
            <person name="Sireger I.Z."/>
            <person name="Indrioko S."/>
            <person name="Kosugi Y."/>
            <person name="Izuno A."/>
            <person name="Isagi Y."/>
            <person name="Lee S.L."/>
            <person name="Shimizu K.K."/>
        </authorList>
    </citation>
    <scope>NUCLEOTIDE SEQUENCE [LARGE SCALE GENOMIC DNA]</scope>
    <source>
        <strain evidence="2">214</strain>
    </source>
</reference>
<dbReference type="InterPro" id="IPR036047">
    <property type="entry name" value="F-box-like_dom_sf"/>
</dbReference>
<name>A0AAV5JTC8_9ROSI</name>
<sequence>MAAKWVLSSVENINCLAAEVLCHILSLLPTKDAVRTSFVSRRWRVLLFHNRQSVVRFRLKCIYYNEGIGTPQFDTLRIDGWIRAVMWHSIQELELDITESDINLEFLPASLFTCETLVVLKLCLVSGYDSFEFPSKDVCGCPVLEDLILDDCCARYDCLKFEVSKPTVKRLIIRNMRYEGVNPVIPQIVINAPSLVYFSFSESELHPLVFVDMQSLCEAVIDFYFWFDSANYAAAINDLLAGITSVWSLQISIHTLECLQDCKAPIPLWSNMTRLKIFGWTQRYHFACLQYFLSRSYCLETLIIETIEILSFQEEEACMKMVEYFLSNAKVLEEMTIHIVAKKEQQLKSAKELPKGIDRNGVMEEITGFPEKLDYNNINLGIDHACATTLALPKSAQGNVYGHVSGGLMMWILGNPVKIEGQQAYWHCKDRGWSKWKNDSPRMIHDIWCFRSHPTFSWYERFESFQ</sequence>
<dbReference type="Proteomes" id="UP001054252">
    <property type="component" value="Unassembled WGS sequence"/>
</dbReference>
<comment type="caution">
    <text evidence="2">The sequence shown here is derived from an EMBL/GenBank/DDBJ whole genome shotgun (WGS) entry which is preliminary data.</text>
</comment>
<dbReference type="Pfam" id="PF00646">
    <property type="entry name" value="F-box"/>
    <property type="match status" value="1"/>
</dbReference>
<dbReference type="Gene3D" id="3.80.10.10">
    <property type="entry name" value="Ribonuclease Inhibitor"/>
    <property type="match status" value="1"/>
</dbReference>
<dbReference type="SMART" id="SM00256">
    <property type="entry name" value="FBOX"/>
    <property type="match status" value="1"/>
</dbReference>
<organism evidence="2 3">
    <name type="scientific">Rubroshorea leprosula</name>
    <dbReference type="NCBI Taxonomy" id="152421"/>
    <lineage>
        <taxon>Eukaryota</taxon>
        <taxon>Viridiplantae</taxon>
        <taxon>Streptophyta</taxon>
        <taxon>Embryophyta</taxon>
        <taxon>Tracheophyta</taxon>
        <taxon>Spermatophyta</taxon>
        <taxon>Magnoliopsida</taxon>
        <taxon>eudicotyledons</taxon>
        <taxon>Gunneridae</taxon>
        <taxon>Pentapetalae</taxon>
        <taxon>rosids</taxon>
        <taxon>malvids</taxon>
        <taxon>Malvales</taxon>
        <taxon>Dipterocarpaceae</taxon>
        <taxon>Rubroshorea</taxon>
    </lineage>
</organism>
<gene>
    <name evidence="2" type="ORF">SLEP1_g26456</name>
</gene>
<dbReference type="InterPro" id="IPR053781">
    <property type="entry name" value="F-box_AtFBL13-like"/>
</dbReference>
<dbReference type="InterPro" id="IPR001810">
    <property type="entry name" value="F-box_dom"/>
</dbReference>
<dbReference type="InterPro" id="IPR050232">
    <property type="entry name" value="FBL13/AtMIF1-like"/>
</dbReference>
<dbReference type="PANTHER" id="PTHR31900">
    <property type="entry name" value="F-BOX/RNI SUPERFAMILY PROTEIN-RELATED"/>
    <property type="match status" value="1"/>
</dbReference>
<dbReference type="AlphaFoldDB" id="A0AAV5JTC8"/>
<dbReference type="PANTHER" id="PTHR31900:SF34">
    <property type="entry name" value="EMB|CAB62440.1-RELATED"/>
    <property type="match status" value="1"/>
</dbReference>
<proteinExistence type="predicted"/>
<dbReference type="SUPFAM" id="SSF52058">
    <property type="entry name" value="L domain-like"/>
    <property type="match status" value="1"/>
</dbReference>
<evidence type="ECO:0000313" key="2">
    <source>
        <dbReference type="EMBL" id="GKV15691.1"/>
    </source>
</evidence>